<evidence type="ECO:0000256" key="1">
    <source>
        <dbReference type="SAM" id="Phobius"/>
    </source>
</evidence>
<keyword evidence="4" id="KW-1185">Reference proteome</keyword>
<feature type="domain" description="HTH rpiR-type" evidence="2">
    <location>
        <begin position="1"/>
        <end position="74"/>
    </location>
</feature>
<name>A0ABY5I2P7_9FIRM</name>
<dbReference type="PROSITE" id="PS51071">
    <property type="entry name" value="HTH_RPIR"/>
    <property type="match status" value="1"/>
</dbReference>
<evidence type="ECO:0000313" key="3">
    <source>
        <dbReference type="EMBL" id="UTY39634.1"/>
    </source>
</evidence>
<dbReference type="InterPro" id="IPR035472">
    <property type="entry name" value="RpiR-like_SIS"/>
</dbReference>
<evidence type="ECO:0000259" key="2">
    <source>
        <dbReference type="PROSITE" id="PS51071"/>
    </source>
</evidence>
<dbReference type="InterPro" id="IPR009057">
    <property type="entry name" value="Homeodomain-like_sf"/>
</dbReference>
<reference evidence="3" key="1">
    <citation type="submission" date="2022-07" db="EMBL/GenBank/DDBJ databases">
        <title>Faecal culturing of patients with breast cancer.</title>
        <authorList>
            <person name="Teng N.M.Y."/>
            <person name="Kiu R."/>
            <person name="Evans R."/>
            <person name="Baker D.J."/>
            <person name="Zenner C."/>
            <person name="Robinson S.D."/>
            <person name="Hall L.J."/>
        </authorList>
    </citation>
    <scope>NUCLEOTIDE SEQUENCE</scope>
    <source>
        <strain evidence="3">LH1062</strain>
    </source>
</reference>
<organism evidence="3 4">
    <name type="scientific">Allocoprobacillus halotolerans</name>
    <dbReference type="NCBI Taxonomy" id="2944914"/>
    <lineage>
        <taxon>Bacteria</taxon>
        <taxon>Bacillati</taxon>
        <taxon>Bacillota</taxon>
        <taxon>Erysipelotrichia</taxon>
        <taxon>Erysipelotrichales</taxon>
        <taxon>Erysipelotrichaceae</taxon>
        <taxon>Allocoprobacillus</taxon>
    </lineage>
</organism>
<accession>A0ABY5I2P7</accession>
<keyword evidence="1" id="KW-0472">Membrane</keyword>
<dbReference type="PANTHER" id="PTHR30514:SF1">
    <property type="entry name" value="HTH-TYPE TRANSCRIPTIONAL REGULATOR HEXR-RELATED"/>
    <property type="match status" value="1"/>
</dbReference>
<dbReference type="CDD" id="cd05013">
    <property type="entry name" value="SIS_RpiR"/>
    <property type="match status" value="1"/>
</dbReference>
<gene>
    <name evidence="3" type="ORF">NMU03_02045</name>
</gene>
<dbReference type="Gene3D" id="1.10.10.10">
    <property type="entry name" value="Winged helix-like DNA-binding domain superfamily/Winged helix DNA-binding domain"/>
    <property type="match status" value="1"/>
</dbReference>
<sequence>MIQDIIQNIKLTPHEEAIVQYIQQHPDCILKHNAKELSQLIYVSPPTMVRFVKKLGFQGYHDFQLTYSQEYMMFNQTKDYHLDQNSSMNDIINVLPDIYYHVFMETKKITRTEAFVRTVNYMMEAKQIDFYANDNNYAEVQSACLKLSNIGIRAQAFNAVNTVYLDAIKPSNVLAFVVSHSGHNQTMVDAAYTLRKKRIRVIGITGKISPTLDMICNESLHIDSYQHHLPFGIMLYGISIHYIIDILYTALYFKKNTNRQ</sequence>
<dbReference type="SUPFAM" id="SSF53697">
    <property type="entry name" value="SIS domain"/>
    <property type="match status" value="1"/>
</dbReference>
<dbReference type="Gene3D" id="3.40.50.10490">
    <property type="entry name" value="Glucose-6-phosphate isomerase like protein, domain 1"/>
    <property type="match status" value="1"/>
</dbReference>
<feature type="transmembrane region" description="Helical" evidence="1">
    <location>
        <begin position="233"/>
        <end position="253"/>
    </location>
</feature>
<dbReference type="Proteomes" id="UP001060112">
    <property type="component" value="Chromosome"/>
</dbReference>
<proteinExistence type="predicted"/>
<dbReference type="RefSeq" id="WP_290140876.1">
    <property type="nucleotide sequence ID" value="NZ_CP101620.1"/>
</dbReference>
<dbReference type="InterPro" id="IPR036388">
    <property type="entry name" value="WH-like_DNA-bd_sf"/>
</dbReference>
<keyword evidence="1" id="KW-0812">Transmembrane</keyword>
<dbReference type="InterPro" id="IPR047640">
    <property type="entry name" value="RpiR-like"/>
</dbReference>
<dbReference type="InterPro" id="IPR000281">
    <property type="entry name" value="HTH_RpiR"/>
</dbReference>
<dbReference type="Pfam" id="PF01418">
    <property type="entry name" value="HTH_6"/>
    <property type="match status" value="1"/>
</dbReference>
<dbReference type="InterPro" id="IPR046348">
    <property type="entry name" value="SIS_dom_sf"/>
</dbReference>
<keyword evidence="1" id="KW-1133">Transmembrane helix</keyword>
<dbReference type="SUPFAM" id="SSF46689">
    <property type="entry name" value="Homeodomain-like"/>
    <property type="match status" value="1"/>
</dbReference>
<evidence type="ECO:0000313" key="4">
    <source>
        <dbReference type="Proteomes" id="UP001060112"/>
    </source>
</evidence>
<protein>
    <submittedName>
        <fullName evidence="3">MurR/RpiR family transcriptional regulator</fullName>
    </submittedName>
</protein>
<dbReference type="EMBL" id="CP101620">
    <property type="protein sequence ID" value="UTY39634.1"/>
    <property type="molecule type" value="Genomic_DNA"/>
</dbReference>
<dbReference type="PANTHER" id="PTHR30514">
    <property type="entry name" value="GLUCOKINASE"/>
    <property type="match status" value="1"/>
</dbReference>